<feature type="compositionally biased region" description="Basic and acidic residues" evidence="1">
    <location>
        <begin position="77"/>
        <end position="108"/>
    </location>
</feature>
<dbReference type="Proteomes" id="UP000299102">
    <property type="component" value="Unassembled WGS sequence"/>
</dbReference>
<protein>
    <submittedName>
        <fullName evidence="2">Transcription elongation factor B polypeptide 3</fullName>
    </submittedName>
</protein>
<name>A0A4C1WEP8_EUMVA</name>
<feature type="compositionally biased region" description="Low complexity" evidence="1">
    <location>
        <begin position="125"/>
        <end position="140"/>
    </location>
</feature>
<comment type="caution">
    <text evidence="2">The sequence shown here is derived from an EMBL/GenBank/DDBJ whole genome shotgun (WGS) entry which is preliminary data.</text>
</comment>
<dbReference type="PANTHER" id="PTHR15141">
    <property type="entry name" value="TRANSCRIPTION ELONGATION FACTOR B POLYPEPTIDE 3"/>
    <property type="match status" value="1"/>
</dbReference>
<gene>
    <name evidence="2" type="primary">EloA</name>
    <name evidence="2" type="ORF">EVAR_29499_1</name>
</gene>
<proteinExistence type="predicted"/>
<dbReference type="Gene3D" id="6.10.250.3180">
    <property type="match status" value="1"/>
</dbReference>
<dbReference type="GO" id="GO:0070449">
    <property type="term" value="C:elongin complex"/>
    <property type="evidence" value="ECO:0007669"/>
    <property type="project" value="InterPro"/>
</dbReference>
<evidence type="ECO:0000313" key="3">
    <source>
        <dbReference type="Proteomes" id="UP000299102"/>
    </source>
</evidence>
<feature type="compositionally biased region" description="Acidic residues" evidence="1">
    <location>
        <begin position="39"/>
        <end position="56"/>
    </location>
</feature>
<keyword evidence="2" id="KW-0251">Elongation factor</keyword>
<dbReference type="AlphaFoldDB" id="A0A4C1WEP8"/>
<dbReference type="Pfam" id="PF06881">
    <property type="entry name" value="Elongin_A"/>
    <property type="match status" value="1"/>
</dbReference>
<feature type="compositionally biased region" description="Low complexity" evidence="1">
    <location>
        <begin position="307"/>
        <end position="322"/>
    </location>
</feature>
<evidence type="ECO:0000313" key="2">
    <source>
        <dbReference type="EMBL" id="GBP49886.1"/>
    </source>
</evidence>
<keyword evidence="3" id="KW-1185">Reference proteome</keyword>
<keyword evidence="2" id="KW-0648">Protein biosynthesis</keyword>
<evidence type="ECO:0000256" key="1">
    <source>
        <dbReference type="SAM" id="MobiDB-lite"/>
    </source>
</evidence>
<sequence length="655" mass="73882">MDEECINKKSRYSHSSEDEKYGYSEDTKVKSEHSSNESDKDDYESEDEEEEGDEDVNNAKTQSEDSEVHDESEDEPEVKPIIKREDTYKDKTSRKLSSEELKKVEYKKSSSSSSSKNEHDTLRNSKNYTSSEKPSSSEKYSSVKHKSSSEKSKTEKHKIKNEIQVSSEKSKSVSTEKCNSSSDKYKSSSDKYKSHKSSKHSSKFDNQSEYIHKSEKEKHVNTDHKDKQLKDQSRSKESSSKNKNKHSSDKDKEKLDKEKERSKDKTREKTSHSHGNKDEKRHSSSDNKSKSSDNKSKFNKAGDSSKQKSSSSSSRQSSSSSKVSHEQESPKKRKIQNVNENSEDGIDCGSGASFAEALGMISPVKTKKKTLSKEPTEHTTNFEQMSPAALLAPTAKLMPLPPLEISALPEISPNYKPRPPPKLLPYFSEEETMGTAISSKNQRTKVYSGNKIFGILPTLYELCVQVLQDNIDALEYTGGVPYDILKPVVDKATPNQLFTLEHHNPYLMEDTDHIWQKFCAKHFRKEKRQEMETWREMFMRCKEEQESKLKSLTANIKMAQDAKNAPVKQTKIAYVDSVVKPPRNIARKQAIHGTARVAAASPAARVAALASATNVVRAGTVRPPPTASIPSSSIVKPKKAPLMQKALQFMRGRKR</sequence>
<dbReference type="OrthoDB" id="21513at2759"/>
<dbReference type="PANTHER" id="PTHR15141:SF76">
    <property type="entry name" value="TRANSCRIPTION ELONGATION FACTOR B POLYPEPTIDE 3"/>
    <property type="match status" value="1"/>
</dbReference>
<dbReference type="STRING" id="151549.A0A4C1WEP8"/>
<feature type="compositionally biased region" description="Acidic residues" evidence="1">
    <location>
        <begin position="64"/>
        <end position="76"/>
    </location>
</feature>
<feature type="region of interest" description="Disordered" evidence="1">
    <location>
        <begin position="1"/>
        <end position="347"/>
    </location>
</feature>
<accession>A0A4C1WEP8</accession>
<dbReference type="InterPro" id="IPR051870">
    <property type="entry name" value="Elongin-A_domain"/>
</dbReference>
<organism evidence="2 3">
    <name type="scientific">Eumeta variegata</name>
    <name type="common">Bagworm moth</name>
    <name type="synonym">Eumeta japonica</name>
    <dbReference type="NCBI Taxonomy" id="151549"/>
    <lineage>
        <taxon>Eukaryota</taxon>
        <taxon>Metazoa</taxon>
        <taxon>Ecdysozoa</taxon>
        <taxon>Arthropoda</taxon>
        <taxon>Hexapoda</taxon>
        <taxon>Insecta</taxon>
        <taxon>Pterygota</taxon>
        <taxon>Neoptera</taxon>
        <taxon>Endopterygota</taxon>
        <taxon>Lepidoptera</taxon>
        <taxon>Glossata</taxon>
        <taxon>Ditrysia</taxon>
        <taxon>Tineoidea</taxon>
        <taxon>Psychidae</taxon>
        <taxon>Oiketicinae</taxon>
        <taxon>Eumeta</taxon>
    </lineage>
</organism>
<dbReference type="GO" id="GO:0006368">
    <property type="term" value="P:transcription elongation by RNA polymerase II"/>
    <property type="evidence" value="ECO:0007669"/>
    <property type="project" value="InterPro"/>
</dbReference>
<feature type="compositionally biased region" description="Basic and acidic residues" evidence="1">
    <location>
        <begin position="210"/>
        <end position="296"/>
    </location>
</feature>
<feature type="compositionally biased region" description="Basic and acidic residues" evidence="1">
    <location>
        <begin position="14"/>
        <end position="38"/>
    </location>
</feature>
<dbReference type="EMBL" id="BGZK01000554">
    <property type="protein sequence ID" value="GBP49886.1"/>
    <property type="molecule type" value="Genomic_DNA"/>
</dbReference>
<dbReference type="GO" id="GO:0003746">
    <property type="term" value="F:translation elongation factor activity"/>
    <property type="evidence" value="ECO:0007669"/>
    <property type="project" value="UniProtKB-KW"/>
</dbReference>
<dbReference type="InterPro" id="IPR010684">
    <property type="entry name" value="RNA_pol_II_trans_fac_SIII_A"/>
</dbReference>
<reference evidence="2 3" key="1">
    <citation type="journal article" date="2019" name="Commun. Biol.">
        <title>The bagworm genome reveals a unique fibroin gene that provides high tensile strength.</title>
        <authorList>
            <person name="Kono N."/>
            <person name="Nakamura H."/>
            <person name="Ohtoshi R."/>
            <person name="Tomita M."/>
            <person name="Numata K."/>
            <person name="Arakawa K."/>
        </authorList>
    </citation>
    <scope>NUCLEOTIDE SEQUENCE [LARGE SCALE GENOMIC DNA]</scope>
</reference>
<feature type="compositionally biased region" description="Low complexity" evidence="1">
    <location>
        <begin position="172"/>
        <end position="182"/>
    </location>
</feature>
<feature type="compositionally biased region" description="Basic and acidic residues" evidence="1">
    <location>
        <begin position="183"/>
        <end position="192"/>
    </location>
</feature>